<feature type="domain" description="PBP" evidence="1">
    <location>
        <begin position="86"/>
        <end position="261"/>
    </location>
</feature>
<organism evidence="3 4">
    <name type="scientific">Roseivivax halotolerans</name>
    <dbReference type="NCBI Taxonomy" id="93684"/>
    <lineage>
        <taxon>Bacteria</taxon>
        <taxon>Pseudomonadati</taxon>
        <taxon>Pseudomonadota</taxon>
        <taxon>Alphaproteobacteria</taxon>
        <taxon>Rhodobacterales</taxon>
        <taxon>Roseobacteraceae</taxon>
        <taxon>Roseivivax</taxon>
    </lineage>
</organism>
<dbReference type="Proteomes" id="UP000243106">
    <property type="component" value="Unassembled WGS sequence"/>
</dbReference>
<dbReference type="AlphaFoldDB" id="A0A1I5WG04"/>
<dbReference type="PANTHER" id="PTHR38431">
    <property type="entry name" value="BLL2305 PROTEIN"/>
    <property type="match status" value="1"/>
</dbReference>
<dbReference type="RefSeq" id="WP_093009585.1">
    <property type="nucleotide sequence ID" value="NZ_FOXV01000002.1"/>
</dbReference>
<dbReference type="Pfam" id="PF12727">
    <property type="entry name" value="PBP_like"/>
    <property type="match status" value="1"/>
</dbReference>
<dbReference type="EMBL" id="FOXV01000002">
    <property type="protein sequence ID" value="SFQ18615.1"/>
    <property type="molecule type" value="Genomic_DNA"/>
</dbReference>
<protein>
    <submittedName>
        <fullName evidence="3">DNA binding domain-containing protein, excisionase family</fullName>
    </submittedName>
</protein>
<gene>
    <name evidence="3" type="ORF">SAMN05421853_102324</name>
</gene>
<dbReference type="Gene3D" id="3.40.190.10">
    <property type="entry name" value="Periplasmic binding protein-like II"/>
    <property type="match status" value="1"/>
</dbReference>
<dbReference type="PANTHER" id="PTHR38431:SF1">
    <property type="entry name" value="BLL2305 PROTEIN"/>
    <property type="match status" value="1"/>
</dbReference>
<keyword evidence="4" id="KW-1185">Reference proteome</keyword>
<evidence type="ECO:0000259" key="2">
    <source>
        <dbReference type="Pfam" id="PF12728"/>
    </source>
</evidence>
<evidence type="ECO:0000313" key="3">
    <source>
        <dbReference type="EMBL" id="SFQ18615.1"/>
    </source>
</evidence>
<dbReference type="InterPro" id="IPR010093">
    <property type="entry name" value="SinI_DNA-bd"/>
</dbReference>
<proteinExistence type="predicted"/>
<reference evidence="4" key="1">
    <citation type="submission" date="2016-10" db="EMBL/GenBank/DDBJ databases">
        <authorList>
            <person name="Varghese N."/>
            <person name="Submissions S."/>
        </authorList>
    </citation>
    <scope>NUCLEOTIDE SEQUENCE [LARGE SCALE GENOMIC DNA]</scope>
    <source>
        <strain evidence="4">JCM 10271</strain>
    </source>
</reference>
<sequence>MPEFLTVKELAELLRIKERKVYDLAASGSVPVSRVTGKLLFPENEIRAWIAGESTRPEPDRTPRPPVFLGSHDPLLEWALRQARPGLATLFDGSGTGLARFARGDGSATGLHIPGADGDWNIAAVEDAAAGCDAVLISFARRRRGLILRPDMAGRVTSLAHLKDLWIAPRPSGTGTDTLFRQTVEEAGLAHDALLFTGVAQSEEDAVFAVKHEEADTAFGLEALAATHGLTFLPIAEERFDILVDRRAAFEPPLQALFAVMRSEPFRAHAAQLAGYDVTGAGEVRWNA</sequence>
<dbReference type="Pfam" id="PF12728">
    <property type="entry name" value="HTH_17"/>
    <property type="match status" value="1"/>
</dbReference>
<dbReference type="InterPro" id="IPR041657">
    <property type="entry name" value="HTH_17"/>
</dbReference>
<dbReference type="GO" id="GO:0003677">
    <property type="term" value="F:DNA binding"/>
    <property type="evidence" value="ECO:0007669"/>
    <property type="project" value="InterPro"/>
</dbReference>
<dbReference type="NCBIfam" id="TIGR01764">
    <property type="entry name" value="excise"/>
    <property type="match status" value="1"/>
</dbReference>
<dbReference type="InterPro" id="IPR024370">
    <property type="entry name" value="PBP_domain"/>
</dbReference>
<name>A0A1I5WG04_9RHOB</name>
<dbReference type="STRING" id="93684.SAMN05421853_102324"/>
<evidence type="ECO:0000313" key="4">
    <source>
        <dbReference type="Proteomes" id="UP000243106"/>
    </source>
</evidence>
<accession>A0A1I5WG04</accession>
<feature type="domain" description="Helix-turn-helix" evidence="2">
    <location>
        <begin position="4"/>
        <end position="52"/>
    </location>
</feature>
<evidence type="ECO:0000259" key="1">
    <source>
        <dbReference type="Pfam" id="PF12727"/>
    </source>
</evidence>